<protein>
    <submittedName>
        <fullName evidence="1">Uncharacterized protein</fullName>
    </submittedName>
</protein>
<gene>
    <name evidence="1" type="ORF">NDU88_000147</name>
</gene>
<keyword evidence="2" id="KW-1185">Reference proteome</keyword>
<comment type="caution">
    <text evidence="1">The sequence shown here is derived from an EMBL/GenBank/DDBJ whole genome shotgun (WGS) entry which is preliminary data.</text>
</comment>
<reference evidence="1" key="1">
    <citation type="journal article" date="2022" name="bioRxiv">
        <title>Sequencing and chromosome-scale assembly of the giantPleurodeles waltlgenome.</title>
        <authorList>
            <person name="Brown T."/>
            <person name="Elewa A."/>
            <person name="Iarovenko S."/>
            <person name="Subramanian E."/>
            <person name="Araus A.J."/>
            <person name="Petzold A."/>
            <person name="Susuki M."/>
            <person name="Suzuki K.-i.T."/>
            <person name="Hayashi T."/>
            <person name="Toyoda A."/>
            <person name="Oliveira C."/>
            <person name="Osipova E."/>
            <person name="Leigh N.D."/>
            <person name="Simon A."/>
            <person name="Yun M.H."/>
        </authorList>
    </citation>
    <scope>NUCLEOTIDE SEQUENCE</scope>
    <source>
        <strain evidence="1">20211129_DDA</strain>
        <tissue evidence="1">Liver</tissue>
    </source>
</reference>
<sequence>LSLGGLVFQDTLERFPELQILSWVFKRWQLGLIIALSRSSWLVDVTSESPL</sequence>
<feature type="non-terminal residue" evidence="1">
    <location>
        <position position="51"/>
    </location>
</feature>
<evidence type="ECO:0000313" key="2">
    <source>
        <dbReference type="Proteomes" id="UP001066276"/>
    </source>
</evidence>
<dbReference type="Proteomes" id="UP001066276">
    <property type="component" value="Chromosome 12"/>
</dbReference>
<organism evidence="1 2">
    <name type="scientific">Pleurodeles waltl</name>
    <name type="common">Iberian ribbed newt</name>
    <dbReference type="NCBI Taxonomy" id="8319"/>
    <lineage>
        <taxon>Eukaryota</taxon>
        <taxon>Metazoa</taxon>
        <taxon>Chordata</taxon>
        <taxon>Craniata</taxon>
        <taxon>Vertebrata</taxon>
        <taxon>Euteleostomi</taxon>
        <taxon>Amphibia</taxon>
        <taxon>Batrachia</taxon>
        <taxon>Caudata</taxon>
        <taxon>Salamandroidea</taxon>
        <taxon>Salamandridae</taxon>
        <taxon>Pleurodelinae</taxon>
        <taxon>Pleurodeles</taxon>
    </lineage>
</organism>
<name>A0AAV7KSQ9_PLEWA</name>
<dbReference type="AlphaFoldDB" id="A0AAV7KSQ9"/>
<accession>A0AAV7KSQ9</accession>
<evidence type="ECO:0000313" key="1">
    <source>
        <dbReference type="EMBL" id="KAJ1079923.1"/>
    </source>
</evidence>
<feature type="non-terminal residue" evidence="1">
    <location>
        <position position="1"/>
    </location>
</feature>
<proteinExistence type="predicted"/>
<dbReference type="EMBL" id="JANPWB010000016">
    <property type="protein sequence ID" value="KAJ1079923.1"/>
    <property type="molecule type" value="Genomic_DNA"/>
</dbReference>